<evidence type="ECO:0000313" key="2">
    <source>
        <dbReference type="Proteomes" id="UP001610444"/>
    </source>
</evidence>
<sequence length="353" mass="40606">MRLLDLPNEILGPIFQWIGQAFFKDDFCRVLVCKRWYTFAIREYLREVKITPNKIYRLLHSRTKEQSIQLLQSHAHEIHFTTHDFYPFQAEETEDEDTTLEPLKQWVRSLHDQGIRDLLPILAECTSLRNLSFRTWRGVYGLYAASEQDMGEKYWLTTLTQEFTISSAIVADVLSVGYMHNLASLELDLRGCECVAASEEGKLSIHLCPSVAGLLSRKHMRRLSICVHSVCPDILQPVSISEPVKPGIWVEEFVLNITPDIGKHSQLCYGQTGEEAVPFVFEKLARNLLSQMARPKIVRVVSHDHPTPESIDIAYYLRVYDAIVDEARLAECVPWTGEPLSLRSFKRPLEDLF</sequence>
<gene>
    <name evidence="1" type="ORF">BJX68DRAFT_269927</name>
</gene>
<name>A0ABR4JUR3_9EURO</name>
<evidence type="ECO:0000313" key="1">
    <source>
        <dbReference type="EMBL" id="KAL2843751.1"/>
    </source>
</evidence>
<dbReference type="RefSeq" id="XP_070895754.1">
    <property type="nucleotide sequence ID" value="XM_071046478.1"/>
</dbReference>
<dbReference type="GeneID" id="98161642"/>
<dbReference type="EMBL" id="JBFXLR010000044">
    <property type="protein sequence ID" value="KAL2843751.1"/>
    <property type="molecule type" value="Genomic_DNA"/>
</dbReference>
<keyword evidence="2" id="KW-1185">Reference proteome</keyword>
<organism evidence="1 2">
    <name type="scientific">Aspergillus pseudodeflectus</name>
    <dbReference type="NCBI Taxonomy" id="176178"/>
    <lineage>
        <taxon>Eukaryota</taxon>
        <taxon>Fungi</taxon>
        <taxon>Dikarya</taxon>
        <taxon>Ascomycota</taxon>
        <taxon>Pezizomycotina</taxon>
        <taxon>Eurotiomycetes</taxon>
        <taxon>Eurotiomycetidae</taxon>
        <taxon>Eurotiales</taxon>
        <taxon>Aspergillaceae</taxon>
        <taxon>Aspergillus</taxon>
        <taxon>Aspergillus subgen. Nidulantes</taxon>
    </lineage>
</organism>
<proteinExistence type="predicted"/>
<protein>
    <recommendedName>
        <fullName evidence="3">F-box domain-containing protein</fullName>
    </recommendedName>
</protein>
<reference evidence="1 2" key="1">
    <citation type="submission" date="2024-07" db="EMBL/GenBank/DDBJ databases">
        <title>Section-level genome sequencing and comparative genomics of Aspergillus sections Usti and Cavernicolus.</title>
        <authorList>
            <consortium name="Lawrence Berkeley National Laboratory"/>
            <person name="Nybo J.L."/>
            <person name="Vesth T.C."/>
            <person name="Theobald S."/>
            <person name="Frisvad J.C."/>
            <person name="Larsen T.O."/>
            <person name="Kjaerboelling I."/>
            <person name="Rothschild-Mancinelli K."/>
            <person name="Lyhne E.K."/>
            <person name="Kogle M.E."/>
            <person name="Barry K."/>
            <person name="Clum A."/>
            <person name="Na H."/>
            <person name="Ledsgaard L."/>
            <person name="Lin J."/>
            <person name="Lipzen A."/>
            <person name="Kuo A."/>
            <person name="Riley R."/>
            <person name="Mondo S."/>
            <person name="LaButti K."/>
            <person name="Haridas S."/>
            <person name="Pangalinan J."/>
            <person name="Salamov A.A."/>
            <person name="Simmons B.A."/>
            <person name="Magnuson J.K."/>
            <person name="Chen J."/>
            <person name="Drula E."/>
            <person name="Henrissat B."/>
            <person name="Wiebenga A."/>
            <person name="Lubbers R.J."/>
            <person name="Gomes A.C."/>
            <person name="Macurrencykelacurrency M.R."/>
            <person name="Stajich J."/>
            <person name="Grigoriev I.V."/>
            <person name="Mortensen U.H."/>
            <person name="De vries R.P."/>
            <person name="Baker S.E."/>
            <person name="Andersen M.R."/>
        </authorList>
    </citation>
    <scope>NUCLEOTIDE SEQUENCE [LARGE SCALE GENOMIC DNA]</scope>
    <source>
        <strain evidence="1 2">CBS 756.74</strain>
    </source>
</reference>
<dbReference type="Proteomes" id="UP001610444">
    <property type="component" value="Unassembled WGS sequence"/>
</dbReference>
<evidence type="ECO:0008006" key="3">
    <source>
        <dbReference type="Google" id="ProtNLM"/>
    </source>
</evidence>
<accession>A0ABR4JUR3</accession>
<comment type="caution">
    <text evidence="1">The sequence shown here is derived from an EMBL/GenBank/DDBJ whole genome shotgun (WGS) entry which is preliminary data.</text>
</comment>